<proteinExistence type="predicted"/>
<keyword evidence="2" id="KW-1185">Reference proteome</keyword>
<sequence>MEDAGKSDCFIDVEDTLDSWQTTYNYQMTNAKDDDGNTQSLEACLIRKGLTEEYIQSLKNRQSWMNSNGGCTAEEKNTLNSRINKRVQELEEDMESTWNRCEEVYGSGG</sequence>
<dbReference type="Proteomes" id="UP000070138">
    <property type="component" value="Unassembled WGS sequence"/>
</dbReference>
<organism evidence="1 2">
    <name type="scientific">Aequorivita aquimaris</name>
    <dbReference type="NCBI Taxonomy" id="1548749"/>
    <lineage>
        <taxon>Bacteria</taxon>
        <taxon>Pseudomonadati</taxon>
        <taxon>Bacteroidota</taxon>
        <taxon>Flavobacteriia</taxon>
        <taxon>Flavobacteriales</taxon>
        <taxon>Flavobacteriaceae</taxon>
        <taxon>Aequorivita</taxon>
    </lineage>
</organism>
<protein>
    <submittedName>
        <fullName evidence="1">Uncharacterized protein</fullName>
    </submittedName>
</protein>
<comment type="caution">
    <text evidence="1">The sequence shown here is derived from an EMBL/GenBank/DDBJ whole genome shotgun (WGS) entry which is preliminary data.</text>
</comment>
<evidence type="ECO:0000313" key="1">
    <source>
        <dbReference type="EMBL" id="KXO00031.1"/>
    </source>
</evidence>
<evidence type="ECO:0000313" key="2">
    <source>
        <dbReference type="Proteomes" id="UP000070138"/>
    </source>
</evidence>
<dbReference type="AlphaFoldDB" id="A0A137RIL9"/>
<accession>A0A137RIL9</accession>
<dbReference type="STRING" id="1548749.LS48_06010"/>
<reference evidence="1 2" key="2">
    <citation type="journal article" date="2016" name="Int. J. Syst. Evol. Microbiol.">
        <title>Vitellibacter aquimaris sp. nov., a marine bacterium isolated from seawater.</title>
        <authorList>
            <person name="Thevarajoo S."/>
            <person name="Selvaratnam C."/>
            <person name="Goh K.M."/>
            <person name="Hong K.W."/>
            <person name="Chan X.Y."/>
            <person name="Chan K.G."/>
            <person name="Chong C.S."/>
        </authorList>
    </citation>
    <scope>NUCLEOTIDE SEQUENCE [LARGE SCALE GENOMIC DNA]</scope>
    <source>
        <strain evidence="1 2">D-24</strain>
    </source>
</reference>
<gene>
    <name evidence="1" type="ORF">LS48_06010</name>
</gene>
<name>A0A137RIL9_9FLAO</name>
<reference evidence="2" key="1">
    <citation type="submission" date="2014-10" db="EMBL/GenBank/DDBJ databases">
        <title>Genome sequencing of Vitellibacter sp. D-24.</title>
        <authorList>
            <person name="Thevarajoo S."/>
            <person name="Selvaratnam C."/>
            <person name="Goh K.M."/>
            <person name="Chong C.S."/>
        </authorList>
    </citation>
    <scope>NUCLEOTIDE SEQUENCE [LARGE SCALE GENOMIC DNA]</scope>
    <source>
        <strain evidence="2">D-24</strain>
    </source>
</reference>
<dbReference type="EMBL" id="JRWG01000003">
    <property type="protein sequence ID" value="KXO00031.1"/>
    <property type="molecule type" value="Genomic_DNA"/>
</dbReference>